<evidence type="ECO:0000313" key="3">
    <source>
        <dbReference type="Proteomes" id="UP001141552"/>
    </source>
</evidence>
<name>A0A9Q0JH47_9ROSI</name>
<sequence length="60" mass="6821">MISVMLRKSVTVFQGLAYLLTDVISLMVSTIRYSRLRTRQSAAVFSRYSPASSVVVRHDR</sequence>
<keyword evidence="3" id="KW-1185">Reference proteome</keyword>
<dbReference type="OrthoDB" id="824410at2759"/>
<dbReference type="AlphaFoldDB" id="A0A9Q0JH47"/>
<organism evidence="2 3">
    <name type="scientific">Turnera subulata</name>
    <dbReference type="NCBI Taxonomy" id="218843"/>
    <lineage>
        <taxon>Eukaryota</taxon>
        <taxon>Viridiplantae</taxon>
        <taxon>Streptophyta</taxon>
        <taxon>Embryophyta</taxon>
        <taxon>Tracheophyta</taxon>
        <taxon>Spermatophyta</taxon>
        <taxon>Magnoliopsida</taxon>
        <taxon>eudicotyledons</taxon>
        <taxon>Gunneridae</taxon>
        <taxon>Pentapetalae</taxon>
        <taxon>rosids</taxon>
        <taxon>fabids</taxon>
        <taxon>Malpighiales</taxon>
        <taxon>Passifloraceae</taxon>
        <taxon>Turnera</taxon>
    </lineage>
</organism>
<proteinExistence type="predicted"/>
<evidence type="ECO:0000313" key="2">
    <source>
        <dbReference type="EMBL" id="KAJ4841469.1"/>
    </source>
</evidence>
<keyword evidence="1" id="KW-0472">Membrane</keyword>
<reference evidence="2" key="2">
    <citation type="journal article" date="2023" name="Plants (Basel)">
        <title>Annotation of the Turnera subulata (Passifloraceae) Draft Genome Reveals the S-Locus Evolved after the Divergence of Turneroideae from Passifloroideae in a Stepwise Manner.</title>
        <authorList>
            <person name="Henning P.M."/>
            <person name="Roalson E.H."/>
            <person name="Mir W."/>
            <person name="McCubbin A.G."/>
            <person name="Shore J.S."/>
        </authorList>
    </citation>
    <scope>NUCLEOTIDE SEQUENCE</scope>
    <source>
        <strain evidence="2">F60SS</strain>
    </source>
</reference>
<comment type="caution">
    <text evidence="2">The sequence shown here is derived from an EMBL/GenBank/DDBJ whole genome shotgun (WGS) entry which is preliminary data.</text>
</comment>
<keyword evidence="1" id="KW-0812">Transmembrane</keyword>
<reference evidence="2" key="1">
    <citation type="submission" date="2022-02" db="EMBL/GenBank/DDBJ databases">
        <authorList>
            <person name="Henning P.M."/>
            <person name="McCubbin A.G."/>
            <person name="Shore J.S."/>
        </authorList>
    </citation>
    <scope>NUCLEOTIDE SEQUENCE</scope>
    <source>
        <strain evidence="2">F60SS</strain>
        <tissue evidence="2">Leaves</tissue>
    </source>
</reference>
<feature type="transmembrane region" description="Helical" evidence="1">
    <location>
        <begin position="12"/>
        <end position="31"/>
    </location>
</feature>
<dbReference type="EMBL" id="JAKUCV010002770">
    <property type="protein sequence ID" value="KAJ4841469.1"/>
    <property type="molecule type" value="Genomic_DNA"/>
</dbReference>
<protein>
    <submittedName>
        <fullName evidence="2">Uncharacterized protein</fullName>
    </submittedName>
</protein>
<accession>A0A9Q0JH47</accession>
<evidence type="ECO:0000256" key="1">
    <source>
        <dbReference type="SAM" id="Phobius"/>
    </source>
</evidence>
<keyword evidence="1" id="KW-1133">Transmembrane helix</keyword>
<dbReference type="Proteomes" id="UP001141552">
    <property type="component" value="Unassembled WGS sequence"/>
</dbReference>
<gene>
    <name evidence="2" type="ORF">Tsubulata_015690</name>
</gene>